<dbReference type="AlphaFoldDB" id="A0A1D8N4M4"/>
<dbReference type="RefSeq" id="XP_068137854.1">
    <property type="nucleotide sequence ID" value="XM_068281753.1"/>
</dbReference>
<accession>A0A1D8N4M4</accession>
<dbReference type="GeneID" id="94582412"/>
<dbReference type="VEuPathDB" id="FungiDB:YALI1_A12822g"/>
<evidence type="ECO:0000313" key="2">
    <source>
        <dbReference type="Proteomes" id="UP000182444"/>
    </source>
</evidence>
<protein>
    <submittedName>
        <fullName evidence="1">Uncharacterized protein</fullName>
    </submittedName>
</protein>
<name>A0A1D8N4M4_YARLL</name>
<reference evidence="1 2" key="1">
    <citation type="journal article" date="2016" name="PLoS ONE">
        <title>Sequence Assembly of Yarrowia lipolytica Strain W29/CLIB89 Shows Transposable Element Diversity.</title>
        <authorList>
            <person name="Magnan C."/>
            <person name="Yu J."/>
            <person name="Chang I."/>
            <person name="Jahn E."/>
            <person name="Kanomata Y."/>
            <person name="Wu J."/>
            <person name="Zeller M."/>
            <person name="Oakes M."/>
            <person name="Baldi P."/>
            <person name="Sandmeyer S."/>
        </authorList>
    </citation>
    <scope>NUCLEOTIDE SEQUENCE [LARGE SCALE GENOMIC DNA]</scope>
    <source>
        <strain evidence="2">CLIB89(W29)</strain>
    </source>
</reference>
<gene>
    <name evidence="1" type="ORF">YALI1_A12822g</name>
</gene>
<sequence>MTHLSLSLHHLGQRTLSGDTSVPGKSEFLLSQQSAMDSVLQSEIDPSLLAESLNAKSSISVLGDQLLWETTLPNGRRIAKSRKEEPDLWVSLPDERNRCWAT</sequence>
<dbReference type="EMBL" id="CP017553">
    <property type="protein sequence ID" value="AOW00575.1"/>
    <property type="molecule type" value="Genomic_DNA"/>
</dbReference>
<organism evidence="1 2">
    <name type="scientific">Yarrowia lipolytica</name>
    <name type="common">Candida lipolytica</name>
    <dbReference type="NCBI Taxonomy" id="4952"/>
    <lineage>
        <taxon>Eukaryota</taxon>
        <taxon>Fungi</taxon>
        <taxon>Dikarya</taxon>
        <taxon>Ascomycota</taxon>
        <taxon>Saccharomycotina</taxon>
        <taxon>Dipodascomycetes</taxon>
        <taxon>Dipodascales</taxon>
        <taxon>Dipodascales incertae sedis</taxon>
        <taxon>Yarrowia</taxon>
    </lineage>
</organism>
<proteinExistence type="predicted"/>
<dbReference type="Proteomes" id="UP000182444">
    <property type="component" value="Chromosome 1A"/>
</dbReference>
<evidence type="ECO:0000313" key="1">
    <source>
        <dbReference type="EMBL" id="AOW00575.1"/>
    </source>
</evidence>